<reference evidence="2 3" key="1">
    <citation type="journal article" date="2019" name="Sci. Rep.">
        <title>Orb-weaving spider Araneus ventricosus genome elucidates the spidroin gene catalogue.</title>
        <authorList>
            <person name="Kono N."/>
            <person name="Nakamura H."/>
            <person name="Ohtoshi R."/>
            <person name="Moran D.A.P."/>
            <person name="Shinohara A."/>
            <person name="Yoshida Y."/>
            <person name="Fujiwara M."/>
            <person name="Mori M."/>
            <person name="Tomita M."/>
            <person name="Arakawa K."/>
        </authorList>
    </citation>
    <scope>NUCLEOTIDE SEQUENCE [LARGE SCALE GENOMIC DNA]</scope>
</reference>
<feature type="region of interest" description="Disordered" evidence="1">
    <location>
        <begin position="31"/>
        <end position="54"/>
    </location>
</feature>
<dbReference type="AlphaFoldDB" id="A0A4Y2K6Y5"/>
<comment type="caution">
    <text evidence="2">The sequence shown here is derived from an EMBL/GenBank/DDBJ whole genome shotgun (WGS) entry which is preliminary data.</text>
</comment>
<evidence type="ECO:0000256" key="1">
    <source>
        <dbReference type="SAM" id="MobiDB-lite"/>
    </source>
</evidence>
<evidence type="ECO:0000313" key="2">
    <source>
        <dbReference type="EMBL" id="GBM97032.1"/>
    </source>
</evidence>
<dbReference type="EMBL" id="BGPR01004199">
    <property type="protein sequence ID" value="GBM97032.1"/>
    <property type="molecule type" value="Genomic_DNA"/>
</dbReference>
<name>A0A4Y2K6Y5_ARAVE</name>
<proteinExistence type="predicted"/>
<gene>
    <name evidence="2" type="ORF">AVEN_234754_1</name>
</gene>
<protein>
    <recommendedName>
        <fullName evidence="4">Pre-C2HC domain-containing protein</fullName>
    </recommendedName>
</protein>
<dbReference type="Proteomes" id="UP000499080">
    <property type="component" value="Unassembled WGS sequence"/>
</dbReference>
<sequence>MNTGKTRKENLPPRGIWKCVLKFKILLKRKPTPKHLRRARKRLKKASPDSEAAKKATAELNRAIDGMASLDKIRNAYRRCPVWNCDKHPAKGGNYQNEMDISSSTDTAPEIDEEEEIAPLKEKEINRGVFQTVSLHKAARPTTMEVDTTLVETTNKFFQLAEGNAPITSPRRIPEINLKVTPNVNQTLKEICQQFPQTENRLQNDFFRIRADSEDSREKIIKFLKEKNLEFVLSEAFEDRPLKIVIQDLPREMD</sequence>
<organism evidence="2 3">
    <name type="scientific">Araneus ventricosus</name>
    <name type="common">Orbweaver spider</name>
    <name type="synonym">Epeira ventricosa</name>
    <dbReference type="NCBI Taxonomy" id="182803"/>
    <lineage>
        <taxon>Eukaryota</taxon>
        <taxon>Metazoa</taxon>
        <taxon>Ecdysozoa</taxon>
        <taxon>Arthropoda</taxon>
        <taxon>Chelicerata</taxon>
        <taxon>Arachnida</taxon>
        <taxon>Araneae</taxon>
        <taxon>Araneomorphae</taxon>
        <taxon>Entelegynae</taxon>
        <taxon>Araneoidea</taxon>
        <taxon>Araneidae</taxon>
        <taxon>Araneus</taxon>
    </lineage>
</organism>
<keyword evidence="3" id="KW-1185">Reference proteome</keyword>
<evidence type="ECO:0008006" key="4">
    <source>
        <dbReference type="Google" id="ProtNLM"/>
    </source>
</evidence>
<dbReference type="OrthoDB" id="8197297at2759"/>
<evidence type="ECO:0000313" key="3">
    <source>
        <dbReference type="Proteomes" id="UP000499080"/>
    </source>
</evidence>
<accession>A0A4Y2K6Y5</accession>
<feature type="compositionally biased region" description="Basic residues" evidence="1">
    <location>
        <begin position="31"/>
        <end position="45"/>
    </location>
</feature>